<dbReference type="GO" id="GO:0035438">
    <property type="term" value="F:cyclic-di-GMP binding"/>
    <property type="evidence" value="ECO:0007669"/>
    <property type="project" value="InterPro"/>
</dbReference>
<dbReference type="Pfam" id="PF12945">
    <property type="entry name" value="PilZNR"/>
    <property type="match status" value="1"/>
</dbReference>
<dbReference type="Gene3D" id="2.40.10.220">
    <property type="entry name" value="predicted glycosyltransferase like domains"/>
    <property type="match status" value="1"/>
</dbReference>
<dbReference type="AlphaFoldDB" id="A0A0M0KL96"/>
<gene>
    <name evidence="3" type="ORF">AMD02_11320</name>
</gene>
<dbReference type="RefSeq" id="WP_053431368.1">
    <property type="nucleotide sequence ID" value="NZ_LILD02000003.1"/>
</dbReference>
<name>A0A0M0KL96_ALKHA</name>
<reference evidence="3" key="1">
    <citation type="submission" date="2015-08" db="EMBL/GenBank/DDBJ databases">
        <title>Complete DNA Sequence of Pseudomonas syringae pv. actinidiae, the Causal Agent of Kiwifruit Canker Disease.</title>
        <authorList>
            <person name="Rikkerink E.H.A."/>
            <person name="Fineran P.C."/>
        </authorList>
    </citation>
    <scope>NUCLEOTIDE SEQUENCE</scope>
    <source>
        <strain evidence="3">DSM 13666</strain>
    </source>
</reference>
<dbReference type="InterPro" id="IPR009875">
    <property type="entry name" value="PilZ_domain"/>
</dbReference>
<proteinExistence type="predicted"/>
<feature type="domain" description="PilZ" evidence="1">
    <location>
        <begin position="102"/>
        <end position="213"/>
    </location>
</feature>
<organism evidence="3">
    <name type="scientific">Halalkalibacterium halodurans</name>
    <name type="common">Bacillus halodurans</name>
    <dbReference type="NCBI Taxonomy" id="86665"/>
    <lineage>
        <taxon>Bacteria</taxon>
        <taxon>Bacillati</taxon>
        <taxon>Bacillota</taxon>
        <taxon>Bacilli</taxon>
        <taxon>Bacillales</taxon>
        <taxon>Bacillaceae</taxon>
        <taxon>Halalkalibacterium (ex Joshi et al. 2022)</taxon>
    </lineage>
</organism>
<protein>
    <submittedName>
        <fullName evidence="3">Pilus assembly protein PilZ</fullName>
    </submittedName>
</protein>
<dbReference type="InterPro" id="IPR009926">
    <property type="entry name" value="T3SS_YcgR_PilZN"/>
</dbReference>
<dbReference type="SUPFAM" id="SSF141371">
    <property type="entry name" value="PilZ domain-like"/>
    <property type="match status" value="1"/>
</dbReference>
<evidence type="ECO:0000259" key="2">
    <source>
        <dbReference type="Pfam" id="PF12945"/>
    </source>
</evidence>
<dbReference type="EMBL" id="LILD01000001">
    <property type="protein sequence ID" value="KOO39367.1"/>
    <property type="molecule type" value="Genomic_DNA"/>
</dbReference>
<accession>A0A0M0KL96</accession>
<evidence type="ECO:0000259" key="1">
    <source>
        <dbReference type="Pfam" id="PF07238"/>
    </source>
</evidence>
<sequence>MIAIGDTIYLEKTGEQGENEEAERYYCRLVDRLNQEMVIDVPIHEQTKKPSLFPEGTPFRAHFLGKDGAMYIFESTIKERRRETIPVLVFNDPGPEIYKRIQRRQDVRVSATVDCAIHPTENTAFTPFRATTVDISGGGCAIVLPNGRSLPEDGEIDIVLALHLQSGDTFFVEARCKIVRLHKRHEEALSRVSLQFISIEERHKEKIIRFCFERQLQVKQLLFDS</sequence>
<feature type="domain" description="Type III secretion system flagellar brake protein YcgR PilZN" evidence="2">
    <location>
        <begin position="4"/>
        <end position="93"/>
    </location>
</feature>
<dbReference type="Pfam" id="PF07238">
    <property type="entry name" value="PilZ"/>
    <property type="match status" value="1"/>
</dbReference>
<comment type="caution">
    <text evidence="3">The sequence shown here is derived from an EMBL/GenBank/DDBJ whole genome shotgun (WGS) entry which is preliminary data.</text>
</comment>
<evidence type="ECO:0000313" key="3">
    <source>
        <dbReference type="EMBL" id="KOO39367.1"/>
    </source>
</evidence>
<dbReference type="PATRIC" id="fig|136160.3.peg.2673"/>